<dbReference type="SMART" id="SM00858">
    <property type="entry name" value="SAF"/>
    <property type="match status" value="1"/>
</dbReference>
<dbReference type="Pfam" id="PF08666">
    <property type="entry name" value="SAF"/>
    <property type="match status" value="1"/>
</dbReference>
<evidence type="ECO:0000259" key="2">
    <source>
        <dbReference type="SMART" id="SM00858"/>
    </source>
</evidence>
<name>A0A1N6DJ84_9MICO</name>
<dbReference type="STRING" id="232089.SAMN05443544_0307"/>
<sequence>MTTRRDRGERGALRLDPRLIIGIALIAGSTFGVWTLVSGLDDGVEVYVARDTLASGTRIQVDDLDTESVRLGASAQRYLVAGEFPEGGLVVARTIEAGELVPDASVDATDRAGLATVVVPSRGPLPADVAAGTRVDVWTAAERKGGGYEPPTVLVSGAEISGVIESEGMVSSGGASVEVLVPREKVAALLGALASGDAIDLVPARPTGE</sequence>
<evidence type="ECO:0000313" key="4">
    <source>
        <dbReference type="Proteomes" id="UP000184699"/>
    </source>
</evidence>
<proteinExistence type="predicted"/>
<dbReference type="CDD" id="cd11614">
    <property type="entry name" value="SAF_CpaB_FlgA_like"/>
    <property type="match status" value="1"/>
</dbReference>
<keyword evidence="4" id="KW-1185">Reference proteome</keyword>
<dbReference type="InterPro" id="IPR013974">
    <property type="entry name" value="SAF"/>
</dbReference>
<dbReference type="EMBL" id="FSRJ01000001">
    <property type="protein sequence ID" value="SIN70828.1"/>
    <property type="molecule type" value="Genomic_DNA"/>
</dbReference>
<accession>A0A1N6DJ84</accession>
<evidence type="ECO:0000256" key="1">
    <source>
        <dbReference type="SAM" id="Phobius"/>
    </source>
</evidence>
<dbReference type="AlphaFoldDB" id="A0A1N6DJ84"/>
<dbReference type="OrthoDB" id="5083100at2"/>
<keyword evidence="1" id="KW-0472">Membrane</keyword>
<keyword evidence="1" id="KW-0812">Transmembrane</keyword>
<feature type="domain" description="SAF" evidence="2">
    <location>
        <begin position="44"/>
        <end position="107"/>
    </location>
</feature>
<dbReference type="Proteomes" id="UP000184699">
    <property type="component" value="Unassembled WGS sequence"/>
</dbReference>
<feature type="transmembrane region" description="Helical" evidence="1">
    <location>
        <begin position="20"/>
        <end position="40"/>
    </location>
</feature>
<gene>
    <name evidence="3" type="ORF">SAMN05443544_0307</name>
</gene>
<organism evidence="3 4">
    <name type="scientific">Agromyces cerinus subsp. cerinus</name>
    <dbReference type="NCBI Taxonomy" id="232089"/>
    <lineage>
        <taxon>Bacteria</taxon>
        <taxon>Bacillati</taxon>
        <taxon>Actinomycetota</taxon>
        <taxon>Actinomycetes</taxon>
        <taxon>Micrococcales</taxon>
        <taxon>Microbacteriaceae</taxon>
        <taxon>Agromyces</taxon>
    </lineage>
</organism>
<reference evidence="4" key="1">
    <citation type="submission" date="2016-11" db="EMBL/GenBank/DDBJ databases">
        <authorList>
            <person name="Varghese N."/>
            <person name="Submissions S."/>
        </authorList>
    </citation>
    <scope>NUCLEOTIDE SEQUENCE [LARGE SCALE GENOMIC DNA]</scope>
    <source>
        <strain evidence="4">DSM 8595</strain>
    </source>
</reference>
<protein>
    <recommendedName>
        <fullName evidence="2">SAF domain-containing protein</fullName>
    </recommendedName>
</protein>
<keyword evidence="1" id="KW-1133">Transmembrane helix</keyword>
<evidence type="ECO:0000313" key="3">
    <source>
        <dbReference type="EMBL" id="SIN70828.1"/>
    </source>
</evidence>
<dbReference type="RefSeq" id="WP_074258619.1">
    <property type="nucleotide sequence ID" value="NZ_FSRJ01000001.1"/>
</dbReference>